<dbReference type="GO" id="GO:0005886">
    <property type="term" value="C:plasma membrane"/>
    <property type="evidence" value="ECO:0007669"/>
    <property type="project" value="UniProtKB-SubCell"/>
</dbReference>
<evidence type="ECO:0000256" key="1">
    <source>
        <dbReference type="ARBA" id="ARBA00004651"/>
    </source>
</evidence>
<protein>
    <recommendedName>
        <fullName evidence="12">G-protein coupled receptors family 1 profile domain-containing protein</fullName>
    </recommendedName>
</protein>
<comment type="caution">
    <text evidence="10">The sequence shown here is derived from an EMBL/GenBank/DDBJ whole genome shotgun (WGS) entry which is preliminary data.</text>
</comment>
<accession>A0AAE1AJ24</accession>
<evidence type="ECO:0000313" key="10">
    <source>
        <dbReference type="EMBL" id="KAK3788166.1"/>
    </source>
</evidence>
<dbReference type="InterPro" id="IPR000276">
    <property type="entry name" value="GPCR_Rhodpsn"/>
</dbReference>
<feature type="transmembrane region" description="Helical" evidence="9">
    <location>
        <begin position="173"/>
        <end position="198"/>
    </location>
</feature>
<dbReference type="PANTHER" id="PTHR24229:SF40">
    <property type="entry name" value="ALLATOSTATIN C RECEPTOR 1-RELATED"/>
    <property type="match status" value="1"/>
</dbReference>
<dbReference type="GO" id="GO:0043005">
    <property type="term" value="C:neuron projection"/>
    <property type="evidence" value="ECO:0007669"/>
    <property type="project" value="TreeGrafter"/>
</dbReference>
<dbReference type="Pfam" id="PF10324">
    <property type="entry name" value="7TM_GPCR_Srw"/>
    <property type="match status" value="1"/>
</dbReference>
<keyword evidence="6 9" id="KW-0472">Membrane</keyword>
<evidence type="ECO:0000313" key="11">
    <source>
        <dbReference type="Proteomes" id="UP001283361"/>
    </source>
</evidence>
<keyword evidence="5" id="KW-0297">G-protein coupled receptor</keyword>
<name>A0AAE1AJ24_9GAST</name>
<keyword evidence="11" id="KW-1185">Reference proteome</keyword>
<reference evidence="10" key="1">
    <citation type="journal article" date="2023" name="G3 (Bethesda)">
        <title>A reference genome for the long-term kleptoplast-retaining sea slug Elysia crispata morphotype clarki.</title>
        <authorList>
            <person name="Eastman K.E."/>
            <person name="Pendleton A.L."/>
            <person name="Shaikh M.A."/>
            <person name="Suttiyut T."/>
            <person name="Ogas R."/>
            <person name="Tomko P."/>
            <person name="Gavelis G."/>
            <person name="Widhalm J.R."/>
            <person name="Wisecaver J.H."/>
        </authorList>
    </citation>
    <scope>NUCLEOTIDE SEQUENCE</scope>
    <source>
        <strain evidence="10">ECLA1</strain>
    </source>
</reference>
<dbReference type="EMBL" id="JAWDGP010001796">
    <property type="protein sequence ID" value="KAK3788166.1"/>
    <property type="molecule type" value="Genomic_DNA"/>
</dbReference>
<sequence length="256" mass="28564">MKNNTANTEIISLNTTWAGNTSCHDTSSQDDSHQTPAILAMPWLSYAMLCVAAFLGIPGNILVIAIYAKIGFSEFDLQYDGERNQTLLRVSFANTSGADNLFNAAFLYRSVVLNFVPLVFTLVCSITLSVHMRKNALWRLRTTSQATGQGETNSSADLLARRKYASDMRVSKIVLTLAAASSVLGFLYALRSLLAVLLPGFKPVEIYGDEYKLISRQLLFLSEINSSVNVIIYYNMGSKFRQTFRRLFRLKNKNNT</sequence>
<evidence type="ECO:0000256" key="8">
    <source>
        <dbReference type="ARBA" id="ARBA00023224"/>
    </source>
</evidence>
<dbReference type="AlphaFoldDB" id="A0AAE1AJ24"/>
<evidence type="ECO:0000256" key="3">
    <source>
        <dbReference type="ARBA" id="ARBA00022692"/>
    </source>
</evidence>
<keyword evidence="2" id="KW-1003">Cell membrane</keyword>
<feature type="transmembrane region" description="Helical" evidence="9">
    <location>
        <begin position="218"/>
        <end position="236"/>
    </location>
</feature>
<comment type="subcellular location">
    <subcellularLocation>
        <location evidence="1">Cell membrane</location>
        <topology evidence="1">Multi-pass membrane protein</topology>
    </subcellularLocation>
</comment>
<evidence type="ECO:0000256" key="6">
    <source>
        <dbReference type="ARBA" id="ARBA00023136"/>
    </source>
</evidence>
<evidence type="ECO:0000256" key="4">
    <source>
        <dbReference type="ARBA" id="ARBA00022989"/>
    </source>
</evidence>
<feature type="transmembrane region" description="Helical" evidence="9">
    <location>
        <begin position="111"/>
        <end position="131"/>
    </location>
</feature>
<dbReference type="GO" id="GO:0008528">
    <property type="term" value="F:G protein-coupled peptide receptor activity"/>
    <property type="evidence" value="ECO:0007669"/>
    <property type="project" value="InterPro"/>
</dbReference>
<dbReference type="GO" id="GO:0042277">
    <property type="term" value="F:peptide binding"/>
    <property type="evidence" value="ECO:0007669"/>
    <property type="project" value="TreeGrafter"/>
</dbReference>
<evidence type="ECO:0008006" key="12">
    <source>
        <dbReference type="Google" id="ProtNLM"/>
    </source>
</evidence>
<keyword evidence="4 9" id="KW-1133">Transmembrane helix</keyword>
<gene>
    <name evidence="10" type="ORF">RRG08_042860</name>
</gene>
<feature type="transmembrane region" description="Helical" evidence="9">
    <location>
        <begin position="43"/>
        <end position="68"/>
    </location>
</feature>
<dbReference type="InterPro" id="IPR019427">
    <property type="entry name" value="7TM_GPCR_serpentine_rcpt_Srw"/>
</dbReference>
<dbReference type="SUPFAM" id="SSF81321">
    <property type="entry name" value="Family A G protein-coupled receptor-like"/>
    <property type="match status" value="1"/>
</dbReference>
<keyword evidence="8" id="KW-0807">Transducer</keyword>
<proteinExistence type="predicted"/>
<evidence type="ECO:0000256" key="5">
    <source>
        <dbReference type="ARBA" id="ARBA00023040"/>
    </source>
</evidence>
<evidence type="ECO:0000256" key="2">
    <source>
        <dbReference type="ARBA" id="ARBA00022475"/>
    </source>
</evidence>
<keyword evidence="7" id="KW-0675">Receptor</keyword>
<dbReference type="PANTHER" id="PTHR24229">
    <property type="entry name" value="NEUROPEPTIDES RECEPTOR"/>
    <property type="match status" value="1"/>
</dbReference>
<keyword evidence="3 9" id="KW-0812">Transmembrane</keyword>
<evidence type="ECO:0000256" key="7">
    <source>
        <dbReference type="ARBA" id="ARBA00023170"/>
    </source>
</evidence>
<organism evidence="10 11">
    <name type="scientific">Elysia crispata</name>
    <name type="common">lettuce slug</name>
    <dbReference type="NCBI Taxonomy" id="231223"/>
    <lineage>
        <taxon>Eukaryota</taxon>
        <taxon>Metazoa</taxon>
        <taxon>Spiralia</taxon>
        <taxon>Lophotrochozoa</taxon>
        <taxon>Mollusca</taxon>
        <taxon>Gastropoda</taxon>
        <taxon>Heterobranchia</taxon>
        <taxon>Euthyneura</taxon>
        <taxon>Panpulmonata</taxon>
        <taxon>Sacoglossa</taxon>
        <taxon>Placobranchoidea</taxon>
        <taxon>Plakobranchidae</taxon>
        <taxon>Elysia</taxon>
    </lineage>
</organism>
<dbReference type="Proteomes" id="UP001283361">
    <property type="component" value="Unassembled WGS sequence"/>
</dbReference>
<evidence type="ECO:0000256" key="9">
    <source>
        <dbReference type="SAM" id="Phobius"/>
    </source>
</evidence>
<dbReference type="Gene3D" id="1.20.1070.10">
    <property type="entry name" value="Rhodopsin 7-helix transmembrane proteins"/>
    <property type="match status" value="1"/>
</dbReference>
<dbReference type="PRINTS" id="PR00237">
    <property type="entry name" value="GPCRRHODOPSN"/>
</dbReference>